<feature type="transmembrane region" description="Helical" evidence="14">
    <location>
        <begin position="199"/>
        <end position="223"/>
    </location>
</feature>
<evidence type="ECO:0000256" key="2">
    <source>
        <dbReference type="ARBA" id="ARBA00007931"/>
    </source>
</evidence>
<evidence type="ECO:0000256" key="5">
    <source>
        <dbReference type="ARBA" id="ARBA00022692"/>
    </source>
</evidence>
<comment type="similarity">
    <text evidence="2 14">Belongs to the peptidase M50B family.</text>
</comment>
<dbReference type="GO" id="GO:0046872">
    <property type="term" value="F:metal ion binding"/>
    <property type="evidence" value="ECO:0007669"/>
    <property type="project" value="UniProtKB-UniRule"/>
</dbReference>
<protein>
    <recommendedName>
        <fullName evidence="14">Zinc metalloprotease</fullName>
    </recommendedName>
</protein>
<feature type="transmembrane region" description="Helical" evidence="14">
    <location>
        <begin position="50"/>
        <end position="68"/>
    </location>
</feature>
<dbReference type="InterPro" id="IPR016483">
    <property type="entry name" value="UCP006404_Pept_M50_CBS"/>
</dbReference>
<dbReference type="PIRSF" id="PIRSF006404">
    <property type="entry name" value="UCP006404_Pept_M50_CBS"/>
    <property type="match status" value="1"/>
</dbReference>
<evidence type="ECO:0000256" key="9">
    <source>
        <dbReference type="ARBA" id="ARBA00022833"/>
    </source>
</evidence>
<dbReference type="GO" id="GO:0005886">
    <property type="term" value="C:plasma membrane"/>
    <property type="evidence" value="ECO:0007669"/>
    <property type="project" value="UniProtKB-SubCell"/>
</dbReference>
<feature type="active site" evidence="15">
    <location>
        <position position="69"/>
    </location>
</feature>
<evidence type="ECO:0000256" key="11">
    <source>
        <dbReference type="ARBA" id="ARBA00023049"/>
    </source>
</evidence>
<evidence type="ECO:0000256" key="7">
    <source>
        <dbReference type="ARBA" id="ARBA00022737"/>
    </source>
</evidence>
<feature type="transmembrane region" description="Helical" evidence="14">
    <location>
        <begin position="21"/>
        <end position="38"/>
    </location>
</feature>
<gene>
    <name evidence="19" type="ORF">AVDCRST_MAG85-2998</name>
</gene>
<keyword evidence="3 14" id="KW-1003">Cell membrane</keyword>
<feature type="transmembrane region" description="Helical" evidence="14">
    <location>
        <begin position="116"/>
        <end position="135"/>
    </location>
</feature>
<keyword evidence="13 14" id="KW-0472">Membrane</keyword>
<dbReference type="Pfam" id="PF02163">
    <property type="entry name" value="Peptidase_M50"/>
    <property type="match status" value="1"/>
</dbReference>
<feature type="transmembrane region" description="Helical" evidence="14">
    <location>
        <begin position="229"/>
        <end position="248"/>
    </location>
</feature>
<keyword evidence="10 14" id="KW-1133">Transmembrane helix</keyword>
<dbReference type="InterPro" id="IPR000644">
    <property type="entry name" value="CBS_dom"/>
</dbReference>
<reference evidence="19" key="1">
    <citation type="submission" date="2020-02" db="EMBL/GenBank/DDBJ databases">
        <authorList>
            <person name="Meier V. D."/>
        </authorList>
    </citation>
    <scope>NUCLEOTIDE SEQUENCE</scope>
    <source>
        <strain evidence="19">AVDCRST_MAG85</strain>
    </source>
</reference>
<evidence type="ECO:0000256" key="16">
    <source>
        <dbReference type="PIRSR" id="PIRSR006404-2"/>
    </source>
</evidence>
<dbReference type="InterPro" id="IPR008915">
    <property type="entry name" value="Peptidase_M50"/>
</dbReference>
<dbReference type="PANTHER" id="PTHR39188:SF3">
    <property type="entry name" value="STAGE IV SPORULATION PROTEIN FB"/>
    <property type="match status" value="1"/>
</dbReference>
<name>A0A6J4TIF4_9ACTN</name>
<dbReference type="SUPFAM" id="SSF54631">
    <property type="entry name" value="CBS-domain pair"/>
    <property type="match status" value="1"/>
</dbReference>
<evidence type="ECO:0000256" key="8">
    <source>
        <dbReference type="ARBA" id="ARBA00022801"/>
    </source>
</evidence>
<comment type="subcellular location">
    <subcellularLocation>
        <location evidence="1 14">Cell membrane</location>
        <topology evidence="1 14">Multi-pass membrane protein</topology>
    </subcellularLocation>
</comment>
<evidence type="ECO:0000256" key="10">
    <source>
        <dbReference type="ARBA" id="ARBA00022989"/>
    </source>
</evidence>
<keyword evidence="4 14" id="KW-0645">Protease</keyword>
<evidence type="ECO:0000256" key="6">
    <source>
        <dbReference type="ARBA" id="ARBA00022723"/>
    </source>
</evidence>
<feature type="binding site" evidence="16">
    <location>
        <position position="68"/>
    </location>
    <ligand>
        <name>Zn(2+)</name>
        <dbReference type="ChEBI" id="CHEBI:29105"/>
        <note>catalytic</note>
    </ligand>
</feature>
<feature type="domain" description="CBS" evidence="18">
    <location>
        <begin position="266"/>
        <end position="323"/>
    </location>
</feature>
<feature type="binding site" evidence="16">
    <location>
        <position position="179"/>
    </location>
    <ligand>
        <name>Zn(2+)</name>
        <dbReference type="ChEBI" id="CHEBI:29105"/>
        <note>catalytic</note>
    </ligand>
</feature>
<dbReference type="Gene3D" id="3.10.580.10">
    <property type="entry name" value="CBS-domain"/>
    <property type="match status" value="1"/>
</dbReference>
<feature type="transmembrane region" description="Helical" evidence="14">
    <location>
        <begin position="155"/>
        <end position="178"/>
    </location>
</feature>
<keyword evidence="9 14" id="KW-0862">Zinc</keyword>
<keyword evidence="12 17" id="KW-0129">CBS domain</keyword>
<evidence type="ECO:0000256" key="4">
    <source>
        <dbReference type="ARBA" id="ARBA00022670"/>
    </source>
</evidence>
<keyword evidence="5 14" id="KW-0812">Transmembrane</keyword>
<comment type="cofactor">
    <cofactor evidence="14 16">
        <name>Zn(2+)</name>
        <dbReference type="ChEBI" id="CHEBI:29105"/>
    </cofactor>
    <text evidence="14 16">Binds 1 zinc ion per subunit.</text>
</comment>
<keyword evidence="11 14" id="KW-0482">Metalloprotease</keyword>
<evidence type="ECO:0000256" key="17">
    <source>
        <dbReference type="PROSITE-ProRule" id="PRU00703"/>
    </source>
</evidence>
<dbReference type="PANTHER" id="PTHR39188">
    <property type="entry name" value="MEMBRANE-ASSOCIATED ZINC METALLOPROTEASE M50B"/>
    <property type="match status" value="1"/>
</dbReference>
<keyword evidence="8 14" id="KW-0378">Hydrolase</keyword>
<dbReference type="CDD" id="cd06164">
    <property type="entry name" value="S2P-M50_SpoIVFB_CBS"/>
    <property type="match status" value="1"/>
</dbReference>
<accession>A0A6J4TIF4</accession>
<evidence type="ECO:0000259" key="18">
    <source>
        <dbReference type="PROSITE" id="PS51371"/>
    </source>
</evidence>
<evidence type="ECO:0000256" key="15">
    <source>
        <dbReference type="PIRSR" id="PIRSR006404-1"/>
    </source>
</evidence>
<sequence length="384" mass="40799">MFGERSIQLARIGGIRVGASLSWFLFLGLAIWFGAGWFEDRLGSDAGSTAFIAAVAAAFLYFGSIVLHELGHAFEARRNGIDVEGVDLWIFGGLARLSRDSKTPGEEFKVAVAGPLANLIIILVCLAVTAALVGTDRALEVASLSDDSTISAVELVIGFTATMNFLILVFNLVPAFPLDGGRIARAIVWRISGDRNRGTVVSAWLGQGFGVLLIGLAAYIWFVGDDPGSAIWTGVVGWLIMAGARSAAVSARVSDRLEGVTVGDIMDVHPRTMPATTRLIDAEEQFFAPHDAPWIAVVDDGGRLLEIAERERVREAIDGGRPVLESRDVLTPGEPVGTDQPLEAVIRSEPLTRLGAVMAVDGEGVLRGVLTVEQVRRALAAATA</sequence>
<evidence type="ECO:0000256" key="12">
    <source>
        <dbReference type="ARBA" id="ARBA00023122"/>
    </source>
</evidence>
<evidence type="ECO:0000256" key="14">
    <source>
        <dbReference type="PIRNR" id="PIRNR006404"/>
    </source>
</evidence>
<evidence type="ECO:0000256" key="13">
    <source>
        <dbReference type="ARBA" id="ARBA00023136"/>
    </source>
</evidence>
<dbReference type="GO" id="GO:0008237">
    <property type="term" value="F:metallopeptidase activity"/>
    <property type="evidence" value="ECO:0007669"/>
    <property type="project" value="UniProtKB-UniRule"/>
</dbReference>
<dbReference type="EMBL" id="CADCVT010000332">
    <property type="protein sequence ID" value="CAA9522846.1"/>
    <property type="molecule type" value="Genomic_DNA"/>
</dbReference>
<organism evidence="19">
    <name type="scientific">uncultured Solirubrobacteraceae bacterium</name>
    <dbReference type="NCBI Taxonomy" id="1162706"/>
    <lineage>
        <taxon>Bacteria</taxon>
        <taxon>Bacillati</taxon>
        <taxon>Actinomycetota</taxon>
        <taxon>Thermoleophilia</taxon>
        <taxon>Solirubrobacterales</taxon>
        <taxon>Solirubrobacteraceae</taxon>
        <taxon>environmental samples</taxon>
    </lineage>
</organism>
<proteinExistence type="inferred from homology"/>
<keyword evidence="6 14" id="KW-0479">Metal-binding</keyword>
<feature type="binding site" evidence="16">
    <location>
        <position position="72"/>
    </location>
    <ligand>
        <name>Zn(2+)</name>
        <dbReference type="ChEBI" id="CHEBI:29105"/>
        <note>catalytic</note>
    </ligand>
</feature>
<keyword evidence="7" id="KW-0677">Repeat</keyword>
<dbReference type="AlphaFoldDB" id="A0A6J4TIF4"/>
<evidence type="ECO:0000256" key="3">
    <source>
        <dbReference type="ARBA" id="ARBA00022475"/>
    </source>
</evidence>
<dbReference type="GO" id="GO:0006508">
    <property type="term" value="P:proteolysis"/>
    <property type="evidence" value="ECO:0007669"/>
    <property type="project" value="UniProtKB-KW"/>
</dbReference>
<dbReference type="InterPro" id="IPR046342">
    <property type="entry name" value="CBS_dom_sf"/>
</dbReference>
<evidence type="ECO:0000256" key="1">
    <source>
        <dbReference type="ARBA" id="ARBA00004651"/>
    </source>
</evidence>
<dbReference type="PROSITE" id="PS51371">
    <property type="entry name" value="CBS"/>
    <property type="match status" value="1"/>
</dbReference>
<evidence type="ECO:0000313" key="19">
    <source>
        <dbReference type="EMBL" id="CAA9522846.1"/>
    </source>
</evidence>